<evidence type="ECO:0000313" key="2">
    <source>
        <dbReference type="EMBL" id="KAF2191788.1"/>
    </source>
</evidence>
<keyword evidence="3" id="KW-1185">Reference proteome</keyword>
<protein>
    <submittedName>
        <fullName evidence="2">Uncharacterized protein</fullName>
    </submittedName>
</protein>
<dbReference type="AlphaFoldDB" id="A0A6A6ELZ7"/>
<name>A0A6A6ELZ7_9PEZI</name>
<dbReference type="OrthoDB" id="3941079at2759"/>
<dbReference type="Proteomes" id="UP000800200">
    <property type="component" value="Unassembled WGS sequence"/>
</dbReference>
<feature type="chain" id="PRO_5025584722" evidence="1">
    <location>
        <begin position="18"/>
        <end position="124"/>
    </location>
</feature>
<feature type="signal peptide" evidence="1">
    <location>
        <begin position="1"/>
        <end position="17"/>
    </location>
</feature>
<sequence length="124" mass="13634">MLRTIYLLAIIATAASCQTENQIVLSDCPQECKAPMRYCEEPEDPFEIVPGSFIVYLIPGHSLEQHNQAVGTNMGPYITGIFSIVYPDKVVYTCEGVNDDLLVAIRKDCGVEWVGCDHGPGIPE</sequence>
<organism evidence="2 3">
    <name type="scientific">Zopfia rhizophila CBS 207.26</name>
    <dbReference type="NCBI Taxonomy" id="1314779"/>
    <lineage>
        <taxon>Eukaryota</taxon>
        <taxon>Fungi</taxon>
        <taxon>Dikarya</taxon>
        <taxon>Ascomycota</taxon>
        <taxon>Pezizomycotina</taxon>
        <taxon>Dothideomycetes</taxon>
        <taxon>Dothideomycetes incertae sedis</taxon>
        <taxon>Zopfiaceae</taxon>
        <taxon>Zopfia</taxon>
    </lineage>
</organism>
<dbReference type="EMBL" id="ML994616">
    <property type="protein sequence ID" value="KAF2191788.1"/>
    <property type="molecule type" value="Genomic_DNA"/>
</dbReference>
<reference evidence="2" key="1">
    <citation type="journal article" date="2020" name="Stud. Mycol.">
        <title>101 Dothideomycetes genomes: a test case for predicting lifestyles and emergence of pathogens.</title>
        <authorList>
            <person name="Haridas S."/>
            <person name="Albert R."/>
            <person name="Binder M."/>
            <person name="Bloem J."/>
            <person name="Labutti K."/>
            <person name="Salamov A."/>
            <person name="Andreopoulos B."/>
            <person name="Baker S."/>
            <person name="Barry K."/>
            <person name="Bills G."/>
            <person name="Bluhm B."/>
            <person name="Cannon C."/>
            <person name="Castanera R."/>
            <person name="Culley D."/>
            <person name="Daum C."/>
            <person name="Ezra D."/>
            <person name="Gonzalez J."/>
            <person name="Henrissat B."/>
            <person name="Kuo A."/>
            <person name="Liang C."/>
            <person name="Lipzen A."/>
            <person name="Lutzoni F."/>
            <person name="Magnuson J."/>
            <person name="Mondo S."/>
            <person name="Nolan M."/>
            <person name="Ohm R."/>
            <person name="Pangilinan J."/>
            <person name="Park H.-J."/>
            <person name="Ramirez L."/>
            <person name="Alfaro M."/>
            <person name="Sun H."/>
            <person name="Tritt A."/>
            <person name="Yoshinaga Y."/>
            <person name="Zwiers L.-H."/>
            <person name="Turgeon B."/>
            <person name="Goodwin S."/>
            <person name="Spatafora J."/>
            <person name="Crous P."/>
            <person name="Grigoriev I."/>
        </authorList>
    </citation>
    <scope>NUCLEOTIDE SEQUENCE</scope>
    <source>
        <strain evidence="2">CBS 207.26</strain>
    </source>
</reference>
<dbReference type="PROSITE" id="PS51257">
    <property type="entry name" value="PROKAR_LIPOPROTEIN"/>
    <property type="match status" value="1"/>
</dbReference>
<evidence type="ECO:0000256" key="1">
    <source>
        <dbReference type="SAM" id="SignalP"/>
    </source>
</evidence>
<gene>
    <name evidence="2" type="ORF">K469DRAFT_718807</name>
</gene>
<proteinExistence type="predicted"/>
<keyword evidence="1" id="KW-0732">Signal</keyword>
<evidence type="ECO:0000313" key="3">
    <source>
        <dbReference type="Proteomes" id="UP000800200"/>
    </source>
</evidence>
<accession>A0A6A6ELZ7</accession>